<accession>A0ABW7H1U5</accession>
<dbReference type="CDD" id="cd23669">
    <property type="entry name" value="GH55_SacteLam55A-like"/>
    <property type="match status" value="1"/>
</dbReference>
<reference evidence="2 3" key="1">
    <citation type="submission" date="2024-08" db="EMBL/GenBank/DDBJ databases">
        <authorList>
            <person name="Lu H."/>
        </authorList>
    </citation>
    <scope>NUCLEOTIDE SEQUENCE [LARGE SCALE GENOMIC DNA]</scope>
    <source>
        <strain evidence="2 3">BYS87W</strain>
    </source>
</reference>
<keyword evidence="1" id="KW-0732">Signal</keyword>
<dbReference type="Proteomes" id="UP001606303">
    <property type="component" value="Unassembled WGS sequence"/>
</dbReference>
<dbReference type="EMBL" id="JBIGIB010000004">
    <property type="protein sequence ID" value="MFG6468199.1"/>
    <property type="molecule type" value="Genomic_DNA"/>
</dbReference>
<evidence type="ECO:0000313" key="3">
    <source>
        <dbReference type="Proteomes" id="UP001606303"/>
    </source>
</evidence>
<comment type="caution">
    <text evidence="2">The sequence shown here is derived from an EMBL/GenBank/DDBJ whole genome shotgun (WGS) entry which is preliminary data.</text>
</comment>
<feature type="chain" id="PRO_5046913575" description="Coagulation factor 5/8 type domain-containing protein" evidence="1">
    <location>
        <begin position="37"/>
        <end position="602"/>
    </location>
</feature>
<evidence type="ECO:0000313" key="2">
    <source>
        <dbReference type="EMBL" id="MFG6468199.1"/>
    </source>
</evidence>
<dbReference type="InterPro" id="IPR059186">
    <property type="entry name" value="SACTE_4363"/>
</dbReference>
<dbReference type="Gene3D" id="2.160.20.10">
    <property type="entry name" value="Single-stranded right-handed beta-helix, Pectin lyase-like"/>
    <property type="match status" value="1"/>
</dbReference>
<feature type="signal peptide" evidence="1">
    <location>
        <begin position="1"/>
        <end position="36"/>
    </location>
</feature>
<dbReference type="RefSeq" id="WP_394386191.1">
    <property type="nucleotide sequence ID" value="NZ_JBIGIB010000004.1"/>
</dbReference>
<evidence type="ECO:0000256" key="1">
    <source>
        <dbReference type="SAM" id="SignalP"/>
    </source>
</evidence>
<keyword evidence="3" id="KW-1185">Reference proteome</keyword>
<gene>
    <name evidence="2" type="ORF">ACG01O_16350</name>
</gene>
<organism evidence="2 3">
    <name type="scientific">Pelomonas baiyunensis</name>
    <dbReference type="NCBI Taxonomy" id="3299026"/>
    <lineage>
        <taxon>Bacteria</taxon>
        <taxon>Pseudomonadati</taxon>
        <taxon>Pseudomonadota</taxon>
        <taxon>Betaproteobacteria</taxon>
        <taxon>Burkholderiales</taxon>
        <taxon>Sphaerotilaceae</taxon>
        <taxon>Roseateles</taxon>
    </lineage>
</organism>
<sequence>MRSPAASPRRPGAGRRLPTLAAGVALAALSGTGAQAAPAAPAPDFGPHVHVVDPATPGLQQRIDAIYEAQQPNHFGPRRDAILLKPGTYRDLRLPVGFFTQVLGLGAHPDDVHVIGDLRSTALLDNDNATQNFWRGAENFSVTPTLGIGNNTLQWAVSQAIPFRRMHVRGNIRLNQNNGWASGGWFSDVLVDGQVNSATQQQWLSRNSAWGSWTGSNWNMVFVGVPRPPEGEFPTPGARYTKVATTPLVREKPFLFIDAQGRYAVQVPGLRRDSVGVSWAAGAPGTQSAQAGAGRGRTVPISRFHIARPGDTAASMNAQLAAGKHLLLTPGEYLLTDTLRITRPGTVVLGLGFPTLRSDTGVPLVKTADVDGLTVAGLFLDAGQQDSGVLMEVGPPGSRQRHRADPTVLHDVFFRVGGAAPGRVHTALRIHAHDTVVDHTWIWRADHGEGVGWDSNPSDHGLWVEGEDVTMYGLFVEHFQKAQVVWRGNGGRVYFFQSEIPYDPPTQAQWRSATGRGHPAYWVDPAVTRHQAWGLGMYSVFLKPEVVLDRAIEAPTAAGVRFQHMITVCLVDKGSIEHVINDAGDAARCQGGSNTATLKAYP</sequence>
<name>A0ABW7H1U5_9BURK</name>
<protein>
    <recommendedName>
        <fullName evidence="4">Coagulation factor 5/8 type domain-containing protein</fullName>
    </recommendedName>
</protein>
<dbReference type="InterPro" id="IPR012334">
    <property type="entry name" value="Pectin_lyas_fold"/>
</dbReference>
<evidence type="ECO:0008006" key="4">
    <source>
        <dbReference type="Google" id="ProtNLM"/>
    </source>
</evidence>
<proteinExistence type="predicted"/>